<dbReference type="PANTHER" id="PTHR43841:SF3">
    <property type="entry name" value="(3R)-HYDROXYACYL-ACP DEHYDRATASE SUBUNIT HADB"/>
    <property type="match status" value="1"/>
</dbReference>
<comment type="caution">
    <text evidence="3">The sequence shown here is derived from an EMBL/GenBank/DDBJ whole genome shotgun (WGS) entry which is preliminary data.</text>
</comment>
<evidence type="ECO:0000313" key="3">
    <source>
        <dbReference type="EMBL" id="MCQ8278624.1"/>
    </source>
</evidence>
<protein>
    <recommendedName>
        <fullName evidence="2">MaoC-like domain-containing protein</fullName>
    </recommendedName>
</protein>
<evidence type="ECO:0000313" key="4">
    <source>
        <dbReference type="Proteomes" id="UP001524587"/>
    </source>
</evidence>
<evidence type="ECO:0000256" key="1">
    <source>
        <dbReference type="SAM" id="MobiDB-lite"/>
    </source>
</evidence>
<reference evidence="3 4" key="1">
    <citation type="submission" date="2022-06" db="EMBL/GenBank/DDBJ databases">
        <title>Endosaccharibacter gen. nov., sp. nov., endophytic bacteria isolated from sugarcane.</title>
        <authorList>
            <person name="Pitiwittayakul N."/>
            <person name="Yukphan P."/>
            <person name="Charoenyingcharoen P."/>
            <person name="Tanasupawat S."/>
        </authorList>
    </citation>
    <scope>NUCLEOTIDE SEQUENCE [LARGE SCALE GENOMIC DNA]</scope>
    <source>
        <strain evidence="3 4">KSS8</strain>
    </source>
</reference>
<dbReference type="Proteomes" id="UP001524587">
    <property type="component" value="Unassembled WGS sequence"/>
</dbReference>
<feature type="compositionally biased region" description="Basic and acidic residues" evidence="1">
    <location>
        <begin position="1"/>
        <end position="10"/>
    </location>
</feature>
<dbReference type="PRINTS" id="PR01483">
    <property type="entry name" value="FASYNTHASE"/>
</dbReference>
<name>A0ABT1W6W8_9PROT</name>
<dbReference type="PANTHER" id="PTHR43841">
    <property type="entry name" value="3-HYDROXYACYL-THIOESTER DEHYDRATASE HTDX-RELATED"/>
    <property type="match status" value="1"/>
</dbReference>
<feature type="domain" description="MaoC-like" evidence="2">
    <location>
        <begin position="197"/>
        <end position="264"/>
    </location>
</feature>
<evidence type="ECO:0000259" key="2">
    <source>
        <dbReference type="Pfam" id="PF01575"/>
    </source>
</evidence>
<proteinExistence type="predicted"/>
<dbReference type="RefSeq" id="WP_422864106.1">
    <property type="nucleotide sequence ID" value="NZ_JAMSKV010000007.1"/>
</dbReference>
<dbReference type="Pfam" id="PF01575">
    <property type="entry name" value="MaoC_dehydratas"/>
    <property type="match status" value="1"/>
</dbReference>
<dbReference type="EMBL" id="JAMSKV010000007">
    <property type="protein sequence ID" value="MCQ8278624.1"/>
    <property type="molecule type" value="Genomic_DNA"/>
</dbReference>
<organism evidence="3 4">
    <name type="scientific">Endosaccharibacter trunci</name>
    <dbReference type="NCBI Taxonomy" id="2812733"/>
    <lineage>
        <taxon>Bacteria</taxon>
        <taxon>Pseudomonadati</taxon>
        <taxon>Pseudomonadota</taxon>
        <taxon>Alphaproteobacteria</taxon>
        <taxon>Acetobacterales</taxon>
        <taxon>Acetobacteraceae</taxon>
        <taxon>Endosaccharibacter</taxon>
    </lineage>
</organism>
<dbReference type="InterPro" id="IPR002539">
    <property type="entry name" value="MaoC-like_dom"/>
</dbReference>
<feature type="region of interest" description="Disordered" evidence="1">
    <location>
        <begin position="1"/>
        <end position="22"/>
    </location>
</feature>
<dbReference type="InterPro" id="IPR029069">
    <property type="entry name" value="HotDog_dom_sf"/>
</dbReference>
<dbReference type="Gene3D" id="3.10.129.10">
    <property type="entry name" value="Hotdog Thioesterase"/>
    <property type="match status" value="1"/>
</dbReference>
<accession>A0ABT1W6W8</accession>
<gene>
    <name evidence="3" type="ORF">NFI95_09185</name>
</gene>
<sequence length="297" mass="32394">MSAMSDRDNNVRVLSAPPSARDSMLGGLQSLRRRASVPLVLPDTVLQLDRQRLEPRRIAAYAKLCGFSPDQGVPATFPHMLGFPLHMALLLEPAFPYPLIGLVHLANTIRQHEALRAGETLDVAVRFGEPLHHDKGQAFTVLTEMRRGGDTVWESGSTYLRLGVRQAEGQPVPPPPVGPQPLAVAGRWRQPRSIGPRYAAVSGDRNPIHTSRLGARLLGFRSPIAHGMWMLAKSAAALLPETPVRTAEIEVAFRAPAFLPGSALLLATQRQTGTLFELRNGRAEQLHLRGLLRAEAA</sequence>
<keyword evidence="4" id="KW-1185">Reference proteome</keyword>
<dbReference type="InterPro" id="IPR003965">
    <property type="entry name" value="Fatty_acid_synthase"/>
</dbReference>
<dbReference type="SUPFAM" id="SSF54637">
    <property type="entry name" value="Thioesterase/thiol ester dehydrase-isomerase"/>
    <property type="match status" value="2"/>
</dbReference>